<dbReference type="Pfam" id="PF00534">
    <property type="entry name" value="Glycos_transf_1"/>
    <property type="match status" value="1"/>
</dbReference>
<evidence type="ECO:0000313" key="8">
    <source>
        <dbReference type="Proteomes" id="UP000053171"/>
    </source>
</evidence>
<protein>
    <recommendedName>
        <fullName evidence="1">D-inositol 3-phosphate glycosyltransferase</fullName>
    </recommendedName>
</protein>
<evidence type="ECO:0000313" key="7">
    <source>
        <dbReference type="EMBL" id="QPT53071.1"/>
    </source>
</evidence>
<dbReference type="GO" id="GO:1901137">
    <property type="term" value="P:carbohydrate derivative biosynthetic process"/>
    <property type="evidence" value="ECO:0007669"/>
    <property type="project" value="UniProtKB-ARBA"/>
</dbReference>
<evidence type="ECO:0000256" key="3">
    <source>
        <dbReference type="ARBA" id="ARBA00022679"/>
    </source>
</evidence>
<dbReference type="PANTHER" id="PTHR45947">
    <property type="entry name" value="SULFOQUINOVOSYL TRANSFERASE SQD2"/>
    <property type="match status" value="1"/>
</dbReference>
<reference evidence="8" key="2">
    <citation type="submission" date="2016-04" db="EMBL/GenBank/DDBJ databases">
        <authorList>
            <person name="Waterworth S."/>
            <person name="Matcher G."/>
        </authorList>
    </citation>
    <scope>NUCLEOTIDE SEQUENCE [LARGE SCALE GENOMIC DNA]</scope>
    <source>
        <strain evidence="8">RuSp02-3</strain>
    </source>
</reference>
<reference evidence="7 9" key="4">
    <citation type="submission" date="2020-12" db="EMBL/GenBank/DDBJ databases">
        <title>FDA dAtabase for Regulatory Grade micrObial Sequences (FDA-ARGOS): Supporting development and validation of Infectious Disease Dx tests.</title>
        <authorList>
            <person name="Sproer C."/>
            <person name="Gronow S."/>
            <person name="Severitt S."/>
            <person name="Schroder I."/>
            <person name="Tallon L."/>
            <person name="Sadzewicz L."/>
            <person name="Zhao X."/>
            <person name="Boylan J."/>
            <person name="Ott S."/>
            <person name="Bowen H."/>
            <person name="Vavikolanu K."/>
            <person name="Mehta A."/>
            <person name="Aluvathingal J."/>
            <person name="Nadendla S."/>
            <person name="Lowell S."/>
            <person name="Myers T."/>
            <person name="Yan Y."/>
            <person name="Sichtig H."/>
        </authorList>
    </citation>
    <scope>NUCLEOTIDE SEQUENCE [LARGE SCALE GENOMIC DNA]</scope>
    <source>
        <strain evidence="7 9">FDAARGOS_864</strain>
    </source>
</reference>
<dbReference type="EMBL" id="LJBJ02000001">
    <property type="protein sequence ID" value="OAX52973.1"/>
    <property type="molecule type" value="Genomic_DNA"/>
</dbReference>
<evidence type="ECO:0000256" key="1">
    <source>
        <dbReference type="ARBA" id="ARBA00021292"/>
    </source>
</evidence>
<dbReference type="InterPro" id="IPR001296">
    <property type="entry name" value="Glyco_trans_1"/>
</dbReference>
<dbReference type="Proteomes" id="UP000594975">
    <property type="component" value="Chromosome"/>
</dbReference>
<gene>
    <name evidence="6" type="ORF">AN277_0201045</name>
    <name evidence="7" type="ORF">I6G21_07110</name>
</gene>
<accession>A0A199NWG3</accession>
<dbReference type="Gene3D" id="3.40.50.2000">
    <property type="entry name" value="Glycogen Phosphorylase B"/>
    <property type="match status" value="2"/>
</dbReference>
<dbReference type="KEGG" id="rkr:I6G21_07110"/>
<dbReference type="AlphaFoldDB" id="A0A199NWG3"/>
<keyword evidence="8" id="KW-1185">Reference proteome</keyword>
<dbReference type="GeneID" id="61263150"/>
<name>A0A199NWG3_9MICC</name>
<organism evidence="6 8">
    <name type="scientific">Rothia kristinae</name>
    <dbReference type="NCBI Taxonomy" id="37923"/>
    <lineage>
        <taxon>Bacteria</taxon>
        <taxon>Bacillati</taxon>
        <taxon>Actinomycetota</taxon>
        <taxon>Actinomycetes</taxon>
        <taxon>Micrococcales</taxon>
        <taxon>Micrococcaceae</taxon>
        <taxon>Rothia</taxon>
    </lineage>
</organism>
<feature type="domain" description="Glycosyl transferase family 1" evidence="4">
    <location>
        <begin position="211"/>
        <end position="366"/>
    </location>
</feature>
<dbReference type="RefSeq" id="WP_055684397.1">
    <property type="nucleotide sequence ID" value="NZ_CP065738.1"/>
</dbReference>
<keyword evidence="2" id="KW-0328">Glycosyltransferase</keyword>
<evidence type="ECO:0000259" key="4">
    <source>
        <dbReference type="Pfam" id="PF00534"/>
    </source>
</evidence>
<feature type="domain" description="Glycosyltransferase subfamily 4-like N-terminal" evidence="5">
    <location>
        <begin position="19"/>
        <end position="195"/>
    </location>
</feature>
<dbReference type="InterPro" id="IPR050194">
    <property type="entry name" value="Glycosyltransferase_grp1"/>
</dbReference>
<dbReference type="SUPFAM" id="SSF53756">
    <property type="entry name" value="UDP-Glycosyltransferase/glycogen phosphorylase"/>
    <property type="match status" value="1"/>
</dbReference>
<dbReference type="EMBL" id="CP065738">
    <property type="protein sequence ID" value="QPT53071.1"/>
    <property type="molecule type" value="Genomic_DNA"/>
</dbReference>
<reference evidence="6 8" key="3">
    <citation type="submission" date="2016-06" db="EMBL/GenBank/DDBJ databases">
        <title>Identification of putative biosynthetic pathways for the production of bioactive secondary metabolites by the marine actinomycete Kocuria kristinae RUTW2-3.</title>
        <authorList>
            <person name="Waterworth S.C."/>
            <person name="Walmsley T.A."/>
            <person name="Matongo T."/>
            <person name="Davies-Coleman M.T."/>
            <person name="Dorrington R.A."/>
        </authorList>
    </citation>
    <scope>NUCLEOTIDE SEQUENCE [LARGE SCALE GENOMIC DNA]</scope>
    <source>
        <strain evidence="8">RuSp02-3</strain>
        <strain evidence="6">RUTW2-3</strain>
    </source>
</reference>
<dbReference type="GO" id="GO:0016757">
    <property type="term" value="F:glycosyltransferase activity"/>
    <property type="evidence" value="ECO:0007669"/>
    <property type="project" value="UniProtKB-KW"/>
</dbReference>
<dbReference type="InterPro" id="IPR028098">
    <property type="entry name" value="Glyco_trans_4-like_N"/>
</dbReference>
<keyword evidence="3 6" id="KW-0808">Transferase</keyword>
<evidence type="ECO:0000313" key="6">
    <source>
        <dbReference type="EMBL" id="OAX52973.1"/>
    </source>
</evidence>
<dbReference type="Pfam" id="PF13439">
    <property type="entry name" value="Glyco_transf_4"/>
    <property type="match status" value="1"/>
</dbReference>
<dbReference type="Proteomes" id="UP000053171">
    <property type="component" value="Unassembled WGS sequence"/>
</dbReference>
<sequence length="399" mass="44651">MPEKPLRILIGADTYPPDINGAAQFGHRLAMGMRDRGHEVHVVAARTGAGPSYTIDIDGITEHRLRSHHPPTHPYYRLCFPWEMQHRVGRILDEVRPDVVHIQCHYIVGRMLAWAAQRRGIRLVATNHFMPENLNPFLPFPDWFLRGFAKLSWKDMEHVLGRAEVITTPTPIGARSMHEHGFAKPILPVSNGIDSAAYELRPGERVEEPAHPTILFTGRLAVEKNVDVLIRALARLPKELDARLRLAGTGEVEPALREVARAEGVADRVEFLGYVSDEQLRREYLSATVFCQPGTAELQSLVTLEALSASRPVVLADALALPHLVRQGVNGYLFTPQDPEDLAAKLRLVLEATPQERAAMGRAGRELVRQHDVHRTWDLFEALYRGEHPLPETAPDVAG</sequence>
<reference evidence="6" key="1">
    <citation type="submission" date="2016-04" db="EMBL/GenBank/DDBJ databases">
        <authorList>
            <person name="Evans L.H."/>
            <person name="Alamgir A."/>
            <person name="Owens N."/>
            <person name="Weber N.D."/>
            <person name="Virtaneva K."/>
            <person name="Barbian K."/>
            <person name="Babar A."/>
            <person name="Rosenke K."/>
        </authorList>
    </citation>
    <scope>NUCLEOTIDE SEQUENCE [LARGE SCALE GENOMIC DNA]</scope>
    <source>
        <strain evidence="6">RUTW2-3</strain>
    </source>
</reference>
<evidence type="ECO:0000256" key="2">
    <source>
        <dbReference type="ARBA" id="ARBA00022676"/>
    </source>
</evidence>
<evidence type="ECO:0000259" key="5">
    <source>
        <dbReference type="Pfam" id="PF13439"/>
    </source>
</evidence>
<evidence type="ECO:0000313" key="9">
    <source>
        <dbReference type="Proteomes" id="UP000594975"/>
    </source>
</evidence>
<dbReference type="PANTHER" id="PTHR45947:SF3">
    <property type="entry name" value="SULFOQUINOVOSYL TRANSFERASE SQD2"/>
    <property type="match status" value="1"/>
</dbReference>
<proteinExistence type="predicted"/>